<dbReference type="EMBL" id="FQYP01000004">
    <property type="protein sequence ID" value="SHI95025.1"/>
    <property type="molecule type" value="Genomic_DNA"/>
</dbReference>
<evidence type="ECO:0000313" key="2">
    <source>
        <dbReference type="Proteomes" id="UP000184432"/>
    </source>
</evidence>
<dbReference type="RefSeq" id="WP_073316018.1">
    <property type="nucleotide sequence ID" value="NZ_FQYP01000004.1"/>
</dbReference>
<organism evidence="1 2">
    <name type="scientific">Aquimarina spongiae</name>
    <dbReference type="NCBI Taxonomy" id="570521"/>
    <lineage>
        <taxon>Bacteria</taxon>
        <taxon>Pseudomonadati</taxon>
        <taxon>Bacteroidota</taxon>
        <taxon>Flavobacteriia</taxon>
        <taxon>Flavobacteriales</taxon>
        <taxon>Flavobacteriaceae</taxon>
        <taxon>Aquimarina</taxon>
    </lineage>
</organism>
<accession>A0A1M6FBH9</accession>
<sequence length="328" mass="37115">MKKIALTIVGALCLLACTETKTEKKKSSQGAMAHSVGKINELSVVIDNDLWKGKLGDTIRKYFGAEVPGLPQEEPLFSMRQMPKTAFSGLARKNRTFLQLNKGGENNFQVLTNKFATPQVGYVISGKTEEDVANELIKNYETIVAKFKLVETKEKQTRIRKSLEKIPQLPEKLGINLDIPSAYRIAVEEEDFFWIRKDIQHGSMNLMIYELPMNTISKDSNTVASIVKMRDSIGAVKIPTEEVGKFVTEQAYAPYLYETNLDGRFAFETKGTWEVKNRFMAGPFVNYAIEDKPNNRLLVLEGFVFAPSVNKRDNMFELEAIMKTITFN</sequence>
<dbReference type="InterPro" id="IPR032286">
    <property type="entry name" value="DUF4837"/>
</dbReference>
<reference evidence="2" key="1">
    <citation type="submission" date="2016-11" db="EMBL/GenBank/DDBJ databases">
        <authorList>
            <person name="Varghese N."/>
            <person name="Submissions S."/>
        </authorList>
    </citation>
    <scope>NUCLEOTIDE SEQUENCE [LARGE SCALE GENOMIC DNA]</scope>
    <source>
        <strain evidence="2">DSM 22623</strain>
    </source>
</reference>
<keyword evidence="2" id="KW-1185">Reference proteome</keyword>
<evidence type="ECO:0000313" key="1">
    <source>
        <dbReference type="EMBL" id="SHI95025.1"/>
    </source>
</evidence>
<dbReference type="Pfam" id="PF16125">
    <property type="entry name" value="DUF4837"/>
    <property type="match status" value="1"/>
</dbReference>
<dbReference type="AlphaFoldDB" id="A0A1M6FBH9"/>
<dbReference type="OrthoDB" id="1115230at2"/>
<dbReference type="STRING" id="570521.SAMN04488508_104191"/>
<name>A0A1M6FBH9_9FLAO</name>
<dbReference type="Proteomes" id="UP000184432">
    <property type="component" value="Unassembled WGS sequence"/>
</dbReference>
<evidence type="ECO:0008006" key="3">
    <source>
        <dbReference type="Google" id="ProtNLM"/>
    </source>
</evidence>
<gene>
    <name evidence="1" type="ORF">SAMN04488508_104191</name>
</gene>
<protein>
    <recommendedName>
        <fullName evidence="3">DUF4837 domain-containing protein</fullName>
    </recommendedName>
</protein>
<proteinExistence type="predicted"/>